<gene>
    <name evidence="1" type="ORF">BJBARM4_0137</name>
</gene>
<dbReference type="AlphaFoldDB" id="D2EEJ2"/>
<accession>D2EEJ2</accession>
<evidence type="ECO:0000313" key="1">
    <source>
        <dbReference type="EMBL" id="EEZ93210.1"/>
    </source>
</evidence>
<sequence>MNVREISQIAKKFAEPSTNVGYLEQWIRELEARASSSDSHYRGEIDFRYASQEELPDPGFVGNAAGYHFTKDILKRYHFQPEYYSVMQMFAAIGYKPLRLAESVDPSALSSLMSMAFEKRKNLEDRVMQLLGTINTILKSLVSTINSLTELDRNLYFYDELKDHDKEKSEAAELALKRIFLDVVDARKGGASLSALSRSPTQSQGGPGFIDIMSVFYQVKSLKDIQQIDRNEQYKNILKNRYIEYEKWKEINGNELRRRKSLYLEYLKSQMGSFNLYVDWCSSYLSILSKMGWNTITKAKDYFNKASKPDIFENQSFSVTAFAYKSIYAGEYTAEYVKLFKSKGPEIPIHVEPKSLAGNLSARGYEEHKRSFIYDRIKKYGPLVIAGVKLQMDFKEKPSKEPIQPPYEGTIYFNLFPYCFTPEEFYLYKKAQISKIQKTVFASVDQTVFNSLSVIKKDLDKYVKEAEEEEKAKSKEKKPQKDYAFLDIYRAFKDDISGVSKSFSSIAPSEKHKTRFDEDQAEIYEMLVNSKRFGSISIKRALEMGLFISNSDSTYIYDELKRRVGLLNWKAPFSVN</sequence>
<proteinExistence type="predicted"/>
<organism evidence="1 2">
    <name type="scientific">Candidatus Parvarchaeum acidiphilum ARMAN-4</name>
    <dbReference type="NCBI Taxonomy" id="662760"/>
    <lineage>
        <taxon>Archaea</taxon>
        <taxon>Candidatus Parvarchaeota</taxon>
        <taxon>Candidatus Parvarchaeum</taxon>
    </lineage>
</organism>
<reference evidence="1 2" key="1">
    <citation type="journal article" date="2010" name="Proc. Natl. Acad. Sci. U.S.A.">
        <title>Enigmatic, ultrasmall, uncultivated Archaea.</title>
        <authorList>
            <person name="Baker B.J."/>
            <person name="Comolli L.R."/>
            <person name="Dick G.J."/>
            <person name="Hauser L.J."/>
            <person name="Hyatt D."/>
            <person name="Dill B.D."/>
            <person name="Land M.L."/>
            <person name="Verberkmoes N.C."/>
            <person name="Hettich R.L."/>
            <person name="Banfield J.F."/>
        </authorList>
    </citation>
    <scope>NUCLEOTIDE SEQUENCE [LARGE SCALE GENOMIC DNA]</scope>
</reference>
<dbReference type="EMBL" id="GG730040">
    <property type="protein sequence ID" value="EEZ93210.1"/>
    <property type="molecule type" value="Genomic_DNA"/>
</dbReference>
<evidence type="ECO:0000313" key="2">
    <source>
        <dbReference type="Proteomes" id="UP000009375"/>
    </source>
</evidence>
<dbReference type="Proteomes" id="UP000009375">
    <property type="component" value="Unassembled WGS sequence"/>
</dbReference>
<protein>
    <submittedName>
        <fullName evidence="1">Uncharacterized protein</fullName>
    </submittedName>
</protein>
<name>D2EEJ2_PARA4</name>